<dbReference type="RefSeq" id="WP_270679044.1">
    <property type="nucleotide sequence ID" value="NZ_JAQFWP010000034.1"/>
</dbReference>
<feature type="domain" description="HTH arsR-type" evidence="4">
    <location>
        <begin position="274"/>
        <end position="349"/>
    </location>
</feature>
<reference evidence="5" key="1">
    <citation type="submission" date="2023-01" db="EMBL/GenBank/DDBJ databases">
        <title>Draft genome sequence of Nocardiopsis sp. LSu2-4 isolated from halophytes.</title>
        <authorList>
            <person name="Duangmal K."/>
            <person name="Chantavorakit T."/>
        </authorList>
    </citation>
    <scope>NUCLEOTIDE SEQUENCE</scope>
    <source>
        <strain evidence="5">LSu2-4</strain>
    </source>
</reference>
<dbReference type="Pfam" id="PF12840">
    <property type="entry name" value="HTH_20"/>
    <property type="match status" value="1"/>
</dbReference>
<keyword evidence="3" id="KW-0804">Transcription</keyword>
<dbReference type="InterPro" id="IPR036390">
    <property type="entry name" value="WH_DNA-bd_sf"/>
</dbReference>
<dbReference type="SUPFAM" id="SSF46785">
    <property type="entry name" value="Winged helix' DNA-binding domain"/>
    <property type="match status" value="1"/>
</dbReference>
<dbReference type="Gene3D" id="1.10.10.10">
    <property type="entry name" value="Winged helix-like DNA-binding domain superfamily/Winged helix DNA-binding domain"/>
    <property type="match status" value="1"/>
</dbReference>
<dbReference type="SMART" id="SM00418">
    <property type="entry name" value="HTH_ARSR"/>
    <property type="match status" value="1"/>
</dbReference>
<evidence type="ECO:0000256" key="2">
    <source>
        <dbReference type="ARBA" id="ARBA00023125"/>
    </source>
</evidence>
<proteinExistence type="predicted"/>
<keyword evidence="1" id="KW-0805">Transcription regulation</keyword>
<keyword evidence="6" id="KW-1185">Reference proteome</keyword>
<dbReference type="CDD" id="cd00090">
    <property type="entry name" value="HTH_ARSR"/>
    <property type="match status" value="1"/>
</dbReference>
<keyword evidence="2" id="KW-0238">DNA-binding</keyword>
<name>A0ABT4TNX9_9ACTN</name>
<dbReference type="InterPro" id="IPR036388">
    <property type="entry name" value="WH-like_DNA-bd_sf"/>
</dbReference>
<evidence type="ECO:0000259" key="4">
    <source>
        <dbReference type="SMART" id="SM00418"/>
    </source>
</evidence>
<comment type="caution">
    <text evidence="5">The sequence shown here is derived from an EMBL/GenBank/DDBJ whole genome shotgun (WGS) entry which is preliminary data.</text>
</comment>
<organism evidence="5 6">
    <name type="scientific">Nocardiopsis suaedae</name>
    <dbReference type="NCBI Taxonomy" id="3018444"/>
    <lineage>
        <taxon>Bacteria</taxon>
        <taxon>Bacillati</taxon>
        <taxon>Actinomycetota</taxon>
        <taxon>Actinomycetes</taxon>
        <taxon>Streptosporangiales</taxon>
        <taxon>Nocardiopsidaceae</taxon>
        <taxon>Nocardiopsis</taxon>
    </lineage>
</organism>
<dbReference type="PANTHER" id="PTHR43132:SF8">
    <property type="entry name" value="HTH-TYPE TRANSCRIPTIONAL REGULATOR KMTR"/>
    <property type="match status" value="1"/>
</dbReference>
<sequence length="350" mass="38615">MGASRPAIAETQTPMLRIHFTDADLARTSVAAGADPMWELVLSLHRLQNRRGRTLVDRWYSSARERLASSGLTPDVKNRLIPIAPQSMYFPDFLTPEEGQDGFEAAVEAIEGLPREELDAQLGIVATMGDGLGAWARSLADGDRRARKELAESLRAYRNVALEPFWNDLHADVDADRVRRSRDVLNGGVHGLLHGFEPLMRWEQPVLSVVYPGDHDIDLYLRGRGLRLIPSYFCWKYPVALADPELPPVLVYPMHNGVYRTRKENLLTSGEERVLGNLLGATRAAALTAVADGVTTNELAARLHISPAAASHHTRVLREAGLIVSTRDRNHVLHTLTTAGAELLGAGRRP</sequence>
<dbReference type="Proteomes" id="UP001165685">
    <property type="component" value="Unassembled WGS sequence"/>
</dbReference>
<evidence type="ECO:0000256" key="3">
    <source>
        <dbReference type="ARBA" id="ARBA00023163"/>
    </source>
</evidence>
<evidence type="ECO:0000313" key="6">
    <source>
        <dbReference type="Proteomes" id="UP001165685"/>
    </source>
</evidence>
<gene>
    <name evidence="5" type="ORF">O4U47_17960</name>
</gene>
<dbReference type="PANTHER" id="PTHR43132">
    <property type="entry name" value="ARSENICAL RESISTANCE OPERON REPRESSOR ARSR-RELATED"/>
    <property type="match status" value="1"/>
</dbReference>
<accession>A0ABT4TNX9</accession>
<protein>
    <submittedName>
        <fullName evidence="5">Winged helix-turn-helix domain-containing protein</fullName>
    </submittedName>
</protein>
<dbReference type="InterPro" id="IPR001845">
    <property type="entry name" value="HTH_ArsR_DNA-bd_dom"/>
</dbReference>
<dbReference type="EMBL" id="JAQFWP010000034">
    <property type="protein sequence ID" value="MDA2806403.1"/>
    <property type="molecule type" value="Genomic_DNA"/>
</dbReference>
<evidence type="ECO:0000313" key="5">
    <source>
        <dbReference type="EMBL" id="MDA2806403.1"/>
    </source>
</evidence>
<dbReference type="InterPro" id="IPR011991">
    <property type="entry name" value="ArsR-like_HTH"/>
</dbReference>
<evidence type="ECO:0000256" key="1">
    <source>
        <dbReference type="ARBA" id="ARBA00023015"/>
    </source>
</evidence>
<dbReference type="InterPro" id="IPR051011">
    <property type="entry name" value="Metal_resp_trans_reg"/>
</dbReference>